<reference evidence="1 2" key="1">
    <citation type="journal article" date="2016" name="Front. Microbiol.">
        <title>Comprehensive Phylogenetic Analysis of Bovine Non-aureus Staphylococci Species Based on Whole-Genome Sequencing.</title>
        <authorList>
            <person name="Naushad S."/>
            <person name="Barkema H.W."/>
            <person name="Luby C."/>
            <person name="Condas L.A."/>
            <person name="Nobrega D.B."/>
            <person name="Carson D.A."/>
            <person name="De Buck J."/>
        </authorList>
    </citation>
    <scope>NUCLEOTIDE SEQUENCE [LARGE SCALE GENOMIC DNA]</scope>
    <source>
        <strain evidence="1 2">SNUC 1388</strain>
    </source>
</reference>
<evidence type="ECO:0000313" key="1">
    <source>
        <dbReference type="EMBL" id="RIL44386.1"/>
    </source>
</evidence>
<dbReference type="EMBL" id="QXRZ01000001">
    <property type="protein sequence ID" value="RIL44386.1"/>
    <property type="molecule type" value="Genomic_DNA"/>
</dbReference>
<organism evidence="1 2">
    <name type="scientific">Staphylococcus gallinarum</name>
    <dbReference type="NCBI Taxonomy" id="1293"/>
    <lineage>
        <taxon>Bacteria</taxon>
        <taxon>Bacillati</taxon>
        <taxon>Bacillota</taxon>
        <taxon>Bacilli</taxon>
        <taxon>Bacillales</taxon>
        <taxon>Staphylococcaceae</taxon>
        <taxon>Staphylococcus</taxon>
    </lineage>
</organism>
<comment type="caution">
    <text evidence="1">The sequence shown here is derived from an EMBL/GenBank/DDBJ whole genome shotgun (WGS) entry which is preliminary data.</text>
</comment>
<dbReference type="Pfam" id="PF07751">
    <property type="entry name" value="Abi_2"/>
    <property type="match status" value="1"/>
</dbReference>
<name>A0A2T4T041_STAGA</name>
<dbReference type="RefSeq" id="WP_107589513.1">
    <property type="nucleotide sequence ID" value="NZ_PZIZ01000002.1"/>
</dbReference>
<protein>
    <submittedName>
        <fullName evidence="1">Abi family protein</fullName>
    </submittedName>
</protein>
<dbReference type="InterPro" id="IPR011664">
    <property type="entry name" value="Abi_system_AbiD/AbiF-like"/>
</dbReference>
<evidence type="ECO:0000313" key="2">
    <source>
        <dbReference type="Proteomes" id="UP000283576"/>
    </source>
</evidence>
<dbReference type="AlphaFoldDB" id="A0A2T4T041"/>
<proteinExistence type="predicted"/>
<gene>
    <name evidence="1" type="ORF">BUZ01_00005</name>
</gene>
<dbReference type="Proteomes" id="UP000283576">
    <property type="component" value="Unassembled WGS sequence"/>
</dbReference>
<accession>A0A2T4T041</accession>
<sequence length="249" mass="29900">MSLSFNSLILYMKFKGVQFQHVSEYDAMEILEYKNYYFKLNSYIDNYPLEKNNYQNQIVERHQYVDFKNLVDLASLDMQLRYIIIKMCLDIEHSLKLSILRKVTRIDNEDGYKIVESFFNHIQEVGNIEKPYNKLLKYLKFDTYRKLDFEKYKKNTPIWFLIEHIQFGDLCWFIEFFCKQYGIKEFKKINSTIRYVKNIRNKAAHNTPVLNNIVLTDQLVGSKKSAIITHYGKHLGISNKVLNKRLKKL</sequence>